<dbReference type="SUPFAM" id="SSF49842">
    <property type="entry name" value="TNF-like"/>
    <property type="match status" value="1"/>
</dbReference>
<dbReference type="PRINTS" id="PR00007">
    <property type="entry name" value="COMPLEMNTC1Q"/>
</dbReference>
<dbReference type="Proteomes" id="UP000838412">
    <property type="component" value="Chromosome 5"/>
</dbReference>
<dbReference type="PANTHER" id="PTHR15427">
    <property type="entry name" value="EMILIN ELASTIN MICROFIBRIL INTERFACE-LOCATED PROTEIN ELASTIN MICROFIBRIL INTERFACER"/>
    <property type="match status" value="1"/>
</dbReference>
<feature type="compositionally biased region" description="Gly residues" evidence="4">
    <location>
        <begin position="68"/>
        <end position="77"/>
    </location>
</feature>
<comment type="subcellular location">
    <subcellularLocation>
        <location evidence="1">Secreted</location>
    </subcellularLocation>
</comment>
<proteinExistence type="predicted"/>
<gene>
    <name evidence="6" type="primary">C1QTNF3</name>
    <name evidence="6" type="ORF">BLAG_LOCUS19565</name>
</gene>
<reference evidence="6" key="1">
    <citation type="submission" date="2022-01" db="EMBL/GenBank/DDBJ databases">
        <authorList>
            <person name="Braso-Vives M."/>
        </authorList>
    </citation>
    <scope>NUCLEOTIDE SEQUENCE</scope>
</reference>
<evidence type="ECO:0000313" key="7">
    <source>
        <dbReference type="Proteomes" id="UP000838412"/>
    </source>
</evidence>
<keyword evidence="2" id="KW-0964">Secreted</keyword>
<dbReference type="InterPro" id="IPR001073">
    <property type="entry name" value="C1q_dom"/>
</dbReference>
<dbReference type="InterPro" id="IPR008983">
    <property type="entry name" value="Tumour_necrosis_fac-like_dom"/>
</dbReference>
<keyword evidence="7" id="KW-1185">Reference proteome</keyword>
<organism evidence="6 7">
    <name type="scientific">Branchiostoma lanceolatum</name>
    <name type="common">Common lancelet</name>
    <name type="synonym">Amphioxus lanceolatum</name>
    <dbReference type="NCBI Taxonomy" id="7740"/>
    <lineage>
        <taxon>Eukaryota</taxon>
        <taxon>Metazoa</taxon>
        <taxon>Chordata</taxon>
        <taxon>Cephalochordata</taxon>
        <taxon>Leptocardii</taxon>
        <taxon>Amphioxiformes</taxon>
        <taxon>Branchiostomatidae</taxon>
        <taxon>Branchiostoma</taxon>
    </lineage>
</organism>
<evidence type="ECO:0000256" key="2">
    <source>
        <dbReference type="ARBA" id="ARBA00022525"/>
    </source>
</evidence>
<evidence type="ECO:0000256" key="1">
    <source>
        <dbReference type="ARBA" id="ARBA00004613"/>
    </source>
</evidence>
<name>A0A8K0A173_BRALA</name>
<protein>
    <submittedName>
        <fullName evidence="6">C1QTNF3 protein</fullName>
    </submittedName>
</protein>
<dbReference type="Gene3D" id="2.60.120.40">
    <property type="match status" value="1"/>
</dbReference>
<dbReference type="InterPro" id="IPR008160">
    <property type="entry name" value="Collagen"/>
</dbReference>
<dbReference type="EMBL" id="OV696690">
    <property type="protein sequence ID" value="CAH1265654.1"/>
    <property type="molecule type" value="Genomic_DNA"/>
</dbReference>
<dbReference type="PANTHER" id="PTHR15427:SF50">
    <property type="entry name" value="COMPLEMENT C1Q TUMOR NECROSIS FACTOR-RELATED PROTEIN 2-LIKE"/>
    <property type="match status" value="1"/>
</dbReference>
<keyword evidence="3" id="KW-0732">Signal</keyword>
<feature type="domain" description="C1q" evidence="5">
    <location>
        <begin position="117"/>
        <end position="255"/>
    </location>
</feature>
<evidence type="ECO:0000256" key="4">
    <source>
        <dbReference type="SAM" id="MobiDB-lite"/>
    </source>
</evidence>
<accession>A0A8K0A173</accession>
<evidence type="ECO:0000259" key="5">
    <source>
        <dbReference type="PROSITE" id="PS50871"/>
    </source>
</evidence>
<evidence type="ECO:0000313" key="6">
    <source>
        <dbReference type="EMBL" id="CAH1265654.1"/>
    </source>
</evidence>
<dbReference type="Pfam" id="PF00386">
    <property type="entry name" value="C1q"/>
    <property type="match status" value="1"/>
</dbReference>
<evidence type="ECO:0000256" key="3">
    <source>
        <dbReference type="ARBA" id="ARBA00022729"/>
    </source>
</evidence>
<feature type="region of interest" description="Disordered" evidence="4">
    <location>
        <begin position="58"/>
        <end position="119"/>
    </location>
</feature>
<dbReference type="Pfam" id="PF01391">
    <property type="entry name" value="Collagen"/>
    <property type="match status" value="1"/>
</dbReference>
<dbReference type="SMART" id="SM00110">
    <property type="entry name" value="C1Q"/>
    <property type="match status" value="1"/>
</dbReference>
<dbReference type="GO" id="GO:0005576">
    <property type="term" value="C:extracellular region"/>
    <property type="evidence" value="ECO:0007669"/>
    <property type="project" value="UniProtKB-SubCell"/>
</dbReference>
<dbReference type="OrthoDB" id="6154955at2759"/>
<dbReference type="InterPro" id="IPR050392">
    <property type="entry name" value="Collagen/C1q_domain"/>
</dbReference>
<sequence>MQEEHVVSLLKMAQTKVFVAVLLGTLIIQTLAKEEMVEDGSCSKQFNNNQNITVVAAPGPVGPKGDMGPRGHGGTPGEKGVRGAPGKLGPVGPRGEKGDKGEQGPAGEKGAPGTSPPTPPVVAFSVVRTNGLEKPSSNTVLTYDIILSNVGGAYNQETGKFVATAGGVYFFTFTGMTPNVVNTNYFVRLMKNGAMMVGLHENNSQQAQYQSSSNSAILQLQPGDEVWVELDSQSWSLYSDGNRFLTFSGFLIHSD</sequence>
<dbReference type="PROSITE" id="PS50871">
    <property type="entry name" value="C1Q"/>
    <property type="match status" value="1"/>
</dbReference>
<dbReference type="AlphaFoldDB" id="A0A8K0A173"/>